<sequence>MSSSYAFMPGVRRAGTASDIQLLESQLGQMGKLAGSLQRHAPLGSDDALKAGFDPANPTKVDELSKRVGSLAKQAREVEKGIDLTQTALEQLEKSREVVDRQLPDDETDRRQACINVVRLLVNSPTKFHTLLRGLGVEVTEEIKEALDNASRRGCSDFQAGQLLDQMQEEPRHIPTRTQDLKDQHQRLEEGSKTKFIKSNVPNDLARLINMGMANGASGYVAQIDMIYEDDIAKARKSKKLTQNIESSLGRPRPEIRVPDSYFANFGNGPSIASRVTEPQRPADEAAPESATERSGGVIDMGNMGEYQCENCTGPGHNMVWCLKVPEGELEGCTLCHSLTHCIDECNTFLAMPLQDQVKVLVYDRFSLPPLKTKEHWFQWLCRWLSHPDSRDQSPPAGYPWSEDYTAELGFGIVGDVDALQEDFDQHKDVARLPRDPATADYDAVNKTYG</sequence>
<gene>
    <name evidence="2" type="ORF">CEP52_016799</name>
</gene>
<evidence type="ECO:0000313" key="3">
    <source>
        <dbReference type="Proteomes" id="UP000287144"/>
    </source>
</evidence>
<dbReference type="AlphaFoldDB" id="A0A428RZV5"/>
<proteinExistence type="predicted"/>
<dbReference type="EMBL" id="NKCK01000390">
    <property type="protein sequence ID" value="RSL83118.1"/>
    <property type="molecule type" value="Genomic_DNA"/>
</dbReference>
<dbReference type="STRING" id="1325735.A0A428RZV5"/>
<protein>
    <submittedName>
        <fullName evidence="2">Uncharacterized protein</fullName>
    </submittedName>
</protein>
<organism evidence="2 3">
    <name type="scientific">Fusarium oligoseptatum</name>
    <dbReference type="NCBI Taxonomy" id="2604345"/>
    <lineage>
        <taxon>Eukaryota</taxon>
        <taxon>Fungi</taxon>
        <taxon>Dikarya</taxon>
        <taxon>Ascomycota</taxon>
        <taxon>Pezizomycotina</taxon>
        <taxon>Sordariomycetes</taxon>
        <taxon>Hypocreomycetidae</taxon>
        <taxon>Hypocreales</taxon>
        <taxon>Nectriaceae</taxon>
        <taxon>Fusarium</taxon>
        <taxon>Fusarium solani species complex</taxon>
    </lineage>
</organism>
<name>A0A428RZV5_9HYPO</name>
<keyword evidence="3" id="KW-1185">Reference proteome</keyword>
<evidence type="ECO:0000256" key="1">
    <source>
        <dbReference type="SAM" id="MobiDB-lite"/>
    </source>
</evidence>
<dbReference type="Proteomes" id="UP000287144">
    <property type="component" value="Unassembled WGS sequence"/>
</dbReference>
<reference evidence="2 3" key="1">
    <citation type="submission" date="2017-06" db="EMBL/GenBank/DDBJ databases">
        <title>Comparative genomic analysis of Ambrosia Fusariam Clade fungi.</title>
        <authorList>
            <person name="Stajich J.E."/>
            <person name="Carrillo J."/>
            <person name="Kijimoto T."/>
            <person name="Eskalen A."/>
            <person name="O'Donnell K."/>
            <person name="Kasson M."/>
        </authorList>
    </citation>
    <scope>NUCLEOTIDE SEQUENCE [LARGE SCALE GENOMIC DNA]</scope>
    <source>
        <strain evidence="2 3">NRRL62579</strain>
    </source>
</reference>
<evidence type="ECO:0000313" key="2">
    <source>
        <dbReference type="EMBL" id="RSL83118.1"/>
    </source>
</evidence>
<feature type="region of interest" description="Disordered" evidence="1">
    <location>
        <begin position="269"/>
        <end position="297"/>
    </location>
</feature>
<comment type="caution">
    <text evidence="2">The sequence shown here is derived from an EMBL/GenBank/DDBJ whole genome shotgun (WGS) entry which is preliminary data.</text>
</comment>
<accession>A0A428RZV5</accession>